<reference evidence="3 4" key="1">
    <citation type="submission" date="2018-06" db="EMBL/GenBank/DDBJ databases">
        <title>Genomic Encyclopedia of Archaeal and Bacterial Type Strains, Phase II (KMG-II): from individual species to whole genera.</title>
        <authorList>
            <person name="Goeker M."/>
        </authorList>
    </citation>
    <scope>NUCLEOTIDE SEQUENCE [LARGE SCALE GENOMIC DNA]</scope>
    <source>
        <strain evidence="3 4">DSM 6779</strain>
    </source>
</reference>
<dbReference type="Gene3D" id="1.25.40.10">
    <property type="entry name" value="Tetratricopeptide repeat domain"/>
    <property type="match status" value="1"/>
</dbReference>
<name>A0A2W7N0Q0_9BACT</name>
<dbReference type="EMBL" id="QKZK01000025">
    <property type="protein sequence ID" value="PZX13531.1"/>
    <property type="molecule type" value="Genomic_DNA"/>
</dbReference>
<evidence type="ECO:0000313" key="3">
    <source>
        <dbReference type="EMBL" id="PZX13531.1"/>
    </source>
</evidence>
<dbReference type="OrthoDB" id="9769023at2"/>
<keyword evidence="2" id="KW-0732">Signal</keyword>
<protein>
    <recommendedName>
        <fullName evidence="5">Tetratricopeptide repeat protein</fullName>
    </recommendedName>
</protein>
<dbReference type="AlphaFoldDB" id="A0A2W7N0Q0"/>
<organism evidence="3 4">
    <name type="scientific">Breznakibacter xylanolyticus</name>
    <dbReference type="NCBI Taxonomy" id="990"/>
    <lineage>
        <taxon>Bacteria</taxon>
        <taxon>Pseudomonadati</taxon>
        <taxon>Bacteroidota</taxon>
        <taxon>Bacteroidia</taxon>
        <taxon>Marinilabiliales</taxon>
        <taxon>Marinilabiliaceae</taxon>
        <taxon>Breznakibacter</taxon>
    </lineage>
</organism>
<feature type="signal peptide" evidence="2">
    <location>
        <begin position="1"/>
        <end position="25"/>
    </location>
</feature>
<dbReference type="RefSeq" id="WP_111446485.1">
    <property type="nucleotide sequence ID" value="NZ_QKZK01000025.1"/>
</dbReference>
<accession>A0A2W7N0Q0</accession>
<gene>
    <name evidence="3" type="ORF">LX69_02642</name>
</gene>
<evidence type="ECO:0000256" key="2">
    <source>
        <dbReference type="SAM" id="SignalP"/>
    </source>
</evidence>
<sequence length="460" mass="51791">MKLYHLKPTVIASVLTLLLSGCATYYQKNLQFQEKITTGNYTEANKMLDKSAKEANGKNRVLYYFDKGVVEHMLGNFSESNRWFQKADLYVEDYSKNLGMDALALMTNPGIKPYKPEDFEGVMIHFYQTLNYLFLKNYESALIECRRLNIQLNRLNDKYKNNKNKYAEDAFGHHLMGMIYEASGDANNAFIAYRNAVNCYESVYKPVFGMDVPQQLKHDVIRAAYKTGFGAEALQLEQKFNIKTEQDAPGNGTLVFFWMNGMGPVKSEWSLNFINSGAGNGFITLADAEAGVTFPIFLGNYSQNEQSALKNLSALRIAFPKYQSRPAVYSQGSLLVNNTRVPLQLSQDINAIAFQSLKDRMLREIGTSIARLAVKKAMEEYVRSQNKDLGAVLSIVNALTEKADTRNWQTLPSGISYARVSLPPGTHNITLEATGAQRTSIPITVTIEKGKTTFYNFHNL</sequence>
<dbReference type="Proteomes" id="UP000249239">
    <property type="component" value="Unassembled WGS sequence"/>
</dbReference>
<dbReference type="InterPro" id="IPR011990">
    <property type="entry name" value="TPR-like_helical_dom_sf"/>
</dbReference>
<keyword evidence="4" id="KW-1185">Reference proteome</keyword>
<evidence type="ECO:0000256" key="1">
    <source>
        <dbReference type="SAM" id="Coils"/>
    </source>
</evidence>
<feature type="chain" id="PRO_5016078785" description="Tetratricopeptide repeat protein" evidence="2">
    <location>
        <begin position="26"/>
        <end position="460"/>
    </location>
</feature>
<evidence type="ECO:0000313" key="4">
    <source>
        <dbReference type="Proteomes" id="UP000249239"/>
    </source>
</evidence>
<dbReference type="PROSITE" id="PS51257">
    <property type="entry name" value="PROKAR_LIPOPROTEIN"/>
    <property type="match status" value="1"/>
</dbReference>
<feature type="coiled-coil region" evidence="1">
    <location>
        <begin position="138"/>
        <end position="169"/>
    </location>
</feature>
<comment type="caution">
    <text evidence="3">The sequence shown here is derived from an EMBL/GenBank/DDBJ whole genome shotgun (WGS) entry which is preliminary data.</text>
</comment>
<dbReference type="SUPFAM" id="SSF48452">
    <property type="entry name" value="TPR-like"/>
    <property type="match status" value="1"/>
</dbReference>
<proteinExistence type="predicted"/>
<keyword evidence="1" id="KW-0175">Coiled coil</keyword>
<evidence type="ECO:0008006" key="5">
    <source>
        <dbReference type="Google" id="ProtNLM"/>
    </source>
</evidence>